<dbReference type="EMBL" id="JAYMYS010000003">
    <property type="protein sequence ID" value="KAK7401853.1"/>
    <property type="molecule type" value="Genomic_DNA"/>
</dbReference>
<keyword evidence="3" id="KW-0808">Transferase</keyword>
<organism evidence="16 17">
    <name type="scientific">Psophocarpus tetragonolobus</name>
    <name type="common">Winged bean</name>
    <name type="synonym">Dolichos tetragonolobus</name>
    <dbReference type="NCBI Taxonomy" id="3891"/>
    <lineage>
        <taxon>Eukaryota</taxon>
        <taxon>Viridiplantae</taxon>
        <taxon>Streptophyta</taxon>
        <taxon>Embryophyta</taxon>
        <taxon>Tracheophyta</taxon>
        <taxon>Spermatophyta</taxon>
        <taxon>Magnoliopsida</taxon>
        <taxon>eudicotyledons</taxon>
        <taxon>Gunneridae</taxon>
        <taxon>Pentapetalae</taxon>
        <taxon>rosids</taxon>
        <taxon>fabids</taxon>
        <taxon>Fabales</taxon>
        <taxon>Fabaceae</taxon>
        <taxon>Papilionoideae</taxon>
        <taxon>50 kb inversion clade</taxon>
        <taxon>NPAAA clade</taxon>
        <taxon>indigoferoid/millettioid clade</taxon>
        <taxon>Phaseoleae</taxon>
        <taxon>Psophocarpus</taxon>
    </lineage>
</organism>
<evidence type="ECO:0000256" key="1">
    <source>
        <dbReference type="ARBA" id="ARBA00004479"/>
    </source>
</evidence>
<dbReference type="Pfam" id="PF07714">
    <property type="entry name" value="PK_Tyr_Ser-Thr"/>
    <property type="match status" value="1"/>
</dbReference>
<dbReference type="InterPro" id="IPR000719">
    <property type="entry name" value="Prot_kinase_dom"/>
</dbReference>
<evidence type="ECO:0000256" key="3">
    <source>
        <dbReference type="ARBA" id="ARBA00022679"/>
    </source>
</evidence>
<dbReference type="GO" id="GO:0004674">
    <property type="term" value="F:protein serine/threonine kinase activity"/>
    <property type="evidence" value="ECO:0007669"/>
    <property type="project" value="UniProtKB-KW"/>
</dbReference>
<evidence type="ECO:0000259" key="15">
    <source>
        <dbReference type="PROSITE" id="PS50011"/>
    </source>
</evidence>
<dbReference type="Gene3D" id="3.30.200.20">
    <property type="entry name" value="Phosphorylase Kinase, domain 1"/>
    <property type="match status" value="1"/>
</dbReference>
<evidence type="ECO:0000256" key="7">
    <source>
        <dbReference type="ARBA" id="ARBA00022777"/>
    </source>
</evidence>
<dbReference type="PANTHER" id="PTHR47989:SF62">
    <property type="entry name" value="OS05G0423500 PROTEIN"/>
    <property type="match status" value="1"/>
</dbReference>
<dbReference type="FunFam" id="1.10.510.10:FF:000252">
    <property type="entry name" value="Receptor-like protein kinase FERONIA"/>
    <property type="match status" value="1"/>
</dbReference>
<evidence type="ECO:0000256" key="14">
    <source>
        <dbReference type="SAM" id="Phobius"/>
    </source>
</evidence>
<comment type="similarity">
    <text evidence="13">Belongs to the protein kinase superfamily.</text>
</comment>
<dbReference type="SUPFAM" id="SSF56112">
    <property type="entry name" value="Protein kinase-like (PK-like)"/>
    <property type="match status" value="1"/>
</dbReference>
<dbReference type="PROSITE" id="PS00107">
    <property type="entry name" value="PROTEIN_KINASE_ATP"/>
    <property type="match status" value="1"/>
</dbReference>
<evidence type="ECO:0000256" key="2">
    <source>
        <dbReference type="ARBA" id="ARBA00022527"/>
    </source>
</evidence>
<keyword evidence="17" id="KW-1185">Reference proteome</keyword>
<dbReference type="FunFam" id="3.30.200.20:FF:000039">
    <property type="entry name" value="receptor-like protein kinase FERONIA"/>
    <property type="match status" value="1"/>
</dbReference>
<dbReference type="Proteomes" id="UP001386955">
    <property type="component" value="Unassembled WGS sequence"/>
</dbReference>
<dbReference type="CDD" id="cd14066">
    <property type="entry name" value="STKc_IRAK"/>
    <property type="match status" value="1"/>
</dbReference>
<evidence type="ECO:0000313" key="16">
    <source>
        <dbReference type="EMBL" id="KAK7401853.1"/>
    </source>
</evidence>
<dbReference type="GO" id="GO:0016020">
    <property type="term" value="C:membrane"/>
    <property type="evidence" value="ECO:0007669"/>
    <property type="project" value="UniProtKB-SubCell"/>
</dbReference>
<proteinExistence type="inferred from homology"/>
<keyword evidence="4 14" id="KW-0812">Transmembrane</keyword>
<dbReference type="InterPro" id="IPR017441">
    <property type="entry name" value="Protein_kinase_ATP_BS"/>
</dbReference>
<dbReference type="GO" id="GO:0005524">
    <property type="term" value="F:ATP binding"/>
    <property type="evidence" value="ECO:0007669"/>
    <property type="project" value="UniProtKB-UniRule"/>
</dbReference>
<evidence type="ECO:0000256" key="4">
    <source>
        <dbReference type="ARBA" id="ARBA00022692"/>
    </source>
</evidence>
<accession>A0AAN9SQL1</accession>
<evidence type="ECO:0000256" key="6">
    <source>
        <dbReference type="ARBA" id="ARBA00022741"/>
    </source>
</evidence>
<evidence type="ECO:0000256" key="9">
    <source>
        <dbReference type="ARBA" id="ARBA00022989"/>
    </source>
</evidence>
<dbReference type="InterPro" id="IPR011009">
    <property type="entry name" value="Kinase-like_dom_sf"/>
</dbReference>
<protein>
    <recommendedName>
        <fullName evidence="15">Protein kinase domain-containing protein</fullName>
    </recommendedName>
</protein>
<evidence type="ECO:0000313" key="17">
    <source>
        <dbReference type="Proteomes" id="UP001386955"/>
    </source>
</evidence>
<feature type="transmembrane region" description="Helical" evidence="14">
    <location>
        <begin position="20"/>
        <end position="45"/>
    </location>
</feature>
<keyword evidence="11" id="KW-0325">Glycoprotein</keyword>
<evidence type="ECO:0000256" key="12">
    <source>
        <dbReference type="PROSITE-ProRule" id="PRU10141"/>
    </source>
</evidence>
<name>A0AAN9SQL1_PSOTE</name>
<sequence length="385" mass="42445">MAFGLPSVPNHTTSVVLFGYLVEFVVGASILLLLLGSLCYCLGAYRSKGTCHNSSSANKLTSNSSVTCRVFTFQEVREATNNFQEDFLLGIGGFGDVYKGKLENGTKVAIKRATPLSTQGLAEFQNEIHLLSKLQHPHIVSLIGYCHEGVEMILVYEYMANGPLSKWLYELDEAPLSWKQRLEICIGAVRGLHYIHTSTAEGVIHRDVKTANILLDDNFVAKVSDFGISKKGSSLDDESHVVTSVKGTFGYIDPEYFRTSHLTAKSDVYSFGVVLIEVITGRPALDHGLPTEKINLAAWALNSEVNGQLHEMIDPNLVGKVRVSSIKKVWNVAKRCLAENGINRPPMGFVLCCLEDALHLELGNIADDETSFLNFNVQDNDTFQR</sequence>
<dbReference type="Gene3D" id="1.10.510.10">
    <property type="entry name" value="Transferase(Phosphotransferase) domain 1"/>
    <property type="match status" value="1"/>
</dbReference>
<evidence type="ECO:0000256" key="5">
    <source>
        <dbReference type="ARBA" id="ARBA00022729"/>
    </source>
</evidence>
<keyword evidence="6 12" id="KW-0547">Nucleotide-binding</keyword>
<keyword evidence="2 13" id="KW-0723">Serine/threonine-protein kinase</keyword>
<dbReference type="AlphaFoldDB" id="A0AAN9SQL1"/>
<evidence type="ECO:0000256" key="10">
    <source>
        <dbReference type="ARBA" id="ARBA00023136"/>
    </source>
</evidence>
<dbReference type="SMART" id="SM00220">
    <property type="entry name" value="S_TKc"/>
    <property type="match status" value="1"/>
</dbReference>
<comment type="subcellular location">
    <subcellularLocation>
        <location evidence="1">Membrane</location>
        <topology evidence="1">Single-pass type I membrane protein</topology>
    </subcellularLocation>
</comment>
<dbReference type="InterPro" id="IPR001245">
    <property type="entry name" value="Ser-Thr/Tyr_kinase_cat_dom"/>
</dbReference>
<reference evidence="16 17" key="1">
    <citation type="submission" date="2024-01" db="EMBL/GenBank/DDBJ databases">
        <title>The genomes of 5 underutilized Papilionoideae crops provide insights into root nodulation and disease resistanc.</title>
        <authorList>
            <person name="Jiang F."/>
        </authorList>
    </citation>
    <scope>NUCLEOTIDE SEQUENCE [LARGE SCALE GENOMIC DNA]</scope>
    <source>
        <strain evidence="16">DUOXIRENSHENG_FW03</strain>
        <tissue evidence="16">Leaves</tissue>
    </source>
</reference>
<dbReference type="InterPro" id="IPR008271">
    <property type="entry name" value="Ser/Thr_kinase_AS"/>
</dbReference>
<keyword evidence="5" id="KW-0732">Signal</keyword>
<dbReference type="PANTHER" id="PTHR47989">
    <property type="entry name" value="OS01G0750732 PROTEIN"/>
    <property type="match status" value="1"/>
</dbReference>
<dbReference type="PROSITE" id="PS00108">
    <property type="entry name" value="PROTEIN_KINASE_ST"/>
    <property type="match status" value="1"/>
</dbReference>
<gene>
    <name evidence="16" type="ORF">VNO78_13672</name>
</gene>
<keyword evidence="9 14" id="KW-1133">Transmembrane helix</keyword>
<evidence type="ECO:0000256" key="13">
    <source>
        <dbReference type="RuleBase" id="RU000304"/>
    </source>
</evidence>
<dbReference type="PROSITE" id="PS50011">
    <property type="entry name" value="PROTEIN_KINASE_DOM"/>
    <property type="match status" value="1"/>
</dbReference>
<evidence type="ECO:0000256" key="11">
    <source>
        <dbReference type="ARBA" id="ARBA00023180"/>
    </source>
</evidence>
<keyword evidence="10 14" id="KW-0472">Membrane</keyword>
<keyword evidence="8 12" id="KW-0067">ATP-binding</keyword>
<keyword evidence="7" id="KW-0418">Kinase</keyword>
<comment type="caution">
    <text evidence="16">The sequence shown here is derived from an EMBL/GenBank/DDBJ whole genome shotgun (WGS) entry which is preliminary data.</text>
</comment>
<feature type="domain" description="Protein kinase" evidence="15">
    <location>
        <begin position="83"/>
        <end position="362"/>
    </location>
</feature>
<evidence type="ECO:0000256" key="8">
    <source>
        <dbReference type="ARBA" id="ARBA00022840"/>
    </source>
</evidence>
<feature type="binding site" evidence="12">
    <location>
        <position position="111"/>
    </location>
    <ligand>
        <name>ATP</name>
        <dbReference type="ChEBI" id="CHEBI:30616"/>
    </ligand>
</feature>